<evidence type="ECO:0000256" key="1">
    <source>
        <dbReference type="SAM" id="MobiDB-lite"/>
    </source>
</evidence>
<dbReference type="Proteomes" id="UP000230233">
    <property type="component" value="Chromosome II"/>
</dbReference>
<gene>
    <name evidence="2" type="primary">Cnig_chr_II.g7093</name>
    <name evidence="2" type="ORF">B9Z55_007093</name>
</gene>
<evidence type="ECO:0000313" key="3">
    <source>
        <dbReference type="Proteomes" id="UP000230233"/>
    </source>
</evidence>
<protein>
    <submittedName>
        <fullName evidence="2">Uncharacterized protein</fullName>
    </submittedName>
</protein>
<reference evidence="3" key="1">
    <citation type="submission" date="2017-10" db="EMBL/GenBank/DDBJ databases">
        <title>Rapid genome shrinkage in a self-fertile nematode reveals novel sperm competition proteins.</title>
        <authorList>
            <person name="Yin D."/>
            <person name="Schwarz E.M."/>
            <person name="Thomas C.G."/>
            <person name="Felde R.L."/>
            <person name="Korf I.F."/>
            <person name="Cutter A.D."/>
            <person name="Schartner C.M."/>
            <person name="Ralston E.J."/>
            <person name="Meyer B.J."/>
            <person name="Haag E.S."/>
        </authorList>
    </citation>
    <scope>NUCLEOTIDE SEQUENCE [LARGE SCALE GENOMIC DNA]</scope>
    <source>
        <strain evidence="3">JU1422</strain>
    </source>
</reference>
<comment type="caution">
    <text evidence="2">The sequence shown here is derived from an EMBL/GenBank/DDBJ whole genome shotgun (WGS) entry which is preliminary data.</text>
</comment>
<dbReference type="EMBL" id="PDUG01000002">
    <property type="protein sequence ID" value="PIC47916.1"/>
    <property type="molecule type" value="Genomic_DNA"/>
</dbReference>
<feature type="region of interest" description="Disordered" evidence="1">
    <location>
        <begin position="90"/>
        <end position="115"/>
    </location>
</feature>
<keyword evidence="3" id="KW-1185">Reference proteome</keyword>
<feature type="compositionally biased region" description="Polar residues" evidence="1">
    <location>
        <begin position="57"/>
        <end position="69"/>
    </location>
</feature>
<organism evidence="2 3">
    <name type="scientific">Caenorhabditis nigoni</name>
    <dbReference type="NCBI Taxonomy" id="1611254"/>
    <lineage>
        <taxon>Eukaryota</taxon>
        <taxon>Metazoa</taxon>
        <taxon>Ecdysozoa</taxon>
        <taxon>Nematoda</taxon>
        <taxon>Chromadorea</taxon>
        <taxon>Rhabditida</taxon>
        <taxon>Rhabditina</taxon>
        <taxon>Rhabditomorpha</taxon>
        <taxon>Rhabditoidea</taxon>
        <taxon>Rhabditidae</taxon>
        <taxon>Peloderinae</taxon>
        <taxon>Caenorhabditis</taxon>
    </lineage>
</organism>
<feature type="compositionally biased region" description="Basic and acidic residues" evidence="1">
    <location>
        <begin position="95"/>
        <end position="108"/>
    </location>
</feature>
<proteinExistence type="predicted"/>
<name>A0A2G5V8S3_9PELO</name>
<dbReference type="AlphaFoldDB" id="A0A2G5V8S3"/>
<sequence>MFLQSATRFFRALFVHRWFAQNTIWAHCDPYCECEHIAFVMPAIWLQNRSPGFGDNRNPSPSPLATRQVTEAALAEKPKEKTTMVNFSIGWSSAGDKEGERQRKDVVQRSRRQNS</sequence>
<evidence type="ECO:0000313" key="2">
    <source>
        <dbReference type="EMBL" id="PIC47916.1"/>
    </source>
</evidence>
<accession>A0A2G5V8S3</accession>
<feature type="region of interest" description="Disordered" evidence="1">
    <location>
        <begin position="51"/>
        <end position="76"/>
    </location>
</feature>